<dbReference type="InterPro" id="IPR029044">
    <property type="entry name" value="Nucleotide-diphossugar_trans"/>
</dbReference>
<dbReference type="SUPFAM" id="SSF53448">
    <property type="entry name" value="Nucleotide-diphospho-sugar transferases"/>
    <property type="match status" value="1"/>
</dbReference>
<keyword evidence="2" id="KW-0328">Glycosyltransferase</keyword>
<feature type="transmembrane region" description="Helical" evidence="4">
    <location>
        <begin position="12"/>
        <end position="37"/>
    </location>
</feature>
<evidence type="ECO:0000256" key="4">
    <source>
        <dbReference type="SAM" id="Phobius"/>
    </source>
</evidence>
<comment type="similarity">
    <text evidence="1">Belongs to the glycosyltransferase 2 family.</text>
</comment>
<keyword evidence="6" id="KW-1185">Reference proteome</keyword>
<reference evidence="5 6" key="1">
    <citation type="submission" date="2023-08" db="EMBL/GenBank/DDBJ databases">
        <title>Arthrobacter horti sp. nov., isolated from forest soil.</title>
        <authorList>
            <person name="Park M."/>
        </authorList>
    </citation>
    <scope>NUCLEOTIDE SEQUENCE [LARGE SCALE GENOMIC DNA]</scope>
    <source>
        <strain evidence="5 6">YJM1</strain>
    </source>
</reference>
<keyword evidence="4" id="KW-0472">Membrane</keyword>
<dbReference type="CDD" id="cd06423">
    <property type="entry name" value="CESA_like"/>
    <property type="match status" value="1"/>
</dbReference>
<proteinExistence type="inferred from homology"/>
<keyword evidence="4" id="KW-0812">Transmembrane</keyword>
<gene>
    <name evidence="5" type="ORF">Q9R02_05380</name>
</gene>
<evidence type="ECO:0000256" key="2">
    <source>
        <dbReference type="ARBA" id="ARBA00022676"/>
    </source>
</evidence>
<dbReference type="EMBL" id="JAVALS010000002">
    <property type="protein sequence ID" value="MDP5226584.1"/>
    <property type="molecule type" value="Genomic_DNA"/>
</dbReference>
<sequence>MMRGLDVSLVLMVQWSGLLILAAGAVKLAYLPLAAAFEWRASGRVQAGLYDGALVSVVVPGYNEEVVLEACVLSILRSTHRRLEVILVDDGSSDGTLALMGALAARDERITVLTQANAGKGAALNAGIRAAHGEFFLFVDADGLFAPDTVAWMLAGFGSPEVGAVCGDDRPVNLDRVQTRMLAVLSHTGTGMVRRALSLVRCLPIVSGNVGAYRAGLVRRLGGFREDTVGEDLELTWRVYEAGYRVRFQPRALVYAESPSTLAGLWKQRVRWSRGLLQTVRRHPGMLGSLRYGPIGVFLLFNLFAMVVVPLLQLAVIILLGLLASGGIVLLPTGILGFLGWAGLLFSVAVTVYSIGLNRAWRDLRHLWTAPLWPLYSLFMALVMVTAVVKELSGAPARWNKLQRTGVRSVGEAGT</sequence>
<feature type="transmembrane region" description="Helical" evidence="4">
    <location>
        <begin position="295"/>
        <end position="323"/>
    </location>
</feature>
<dbReference type="Gene3D" id="3.90.550.10">
    <property type="entry name" value="Spore Coat Polysaccharide Biosynthesis Protein SpsA, Chain A"/>
    <property type="match status" value="1"/>
</dbReference>
<evidence type="ECO:0000256" key="1">
    <source>
        <dbReference type="ARBA" id="ARBA00006739"/>
    </source>
</evidence>
<feature type="transmembrane region" description="Helical" evidence="4">
    <location>
        <begin position="335"/>
        <end position="355"/>
    </location>
</feature>
<dbReference type="PANTHER" id="PTHR43630">
    <property type="entry name" value="POLY-BETA-1,6-N-ACETYL-D-GLUCOSAMINE SYNTHASE"/>
    <property type="match status" value="1"/>
</dbReference>
<keyword evidence="3" id="KW-0808">Transferase</keyword>
<protein>
    <submittedName>
        <fullName evidence="5">Glycosyltransferase family 2 protein</fullName>
    </submittedName>
</protein>
<keyword evidence="4" id="KW-1133">Transmembrane helix</keyword>
<dbReference type="RefSeq" id="WP_305995627.1">
    <property type="nucleotide sequence ID" value="NZ_JAVALS010000002.1"/>
</dbReference>
<feature type="transmembrane region" description="Helical" evidence="4">
    <location>
        <begin position="367"/>
        <end position="389"/>
    </location>
</feature>
<dbReference type="Pfam" id="PF13641">
    <property type="entry name" value="Glyco_tranf_2_3"/>
    <property type="match status" value="1"/>
</dbReference>
<evidence type="ECO:0000256" key="3">
    <source>
        <dbReference type="ARBA" id="ARBA00022679"/>
    </source>
</evidence>
<dbReference type="PANTHER" id="PTHR43630:SF1">
    <property type="entry name" value="POLY-BETA-1,6-N-ACETYL-D-GLUCOSAMINE SYNTHASE"/>
    <property type="match status" value="1"/>
</dbReference>
<comment type="caution">
    <text evidence="5">The sequence shown here is derived from an EMBL/GenBank/DDBJ whole genome shotgun (WGS) entry which is preliminary data.</text>
</comment>
<organism evidence="5 6">
    <name type="scientific">Arthrobacter horti</name>
    <dbReference type="NCBI Taxonomy" id="3068273"/>
    <lineage>
        <taxon>Bacteria</taxon>
        <taxon>Bacillati</taxon>
        <taxon>Actinomycetota</taxon>
        <taxon>Actinomycetes</taxon>
        <taxon>Micrococcales</taxon>
        <taxon>Micrococcaceae</taxon>
        <taxon>Arthrobacter</taxon>
    </lineage>
</organism>
<accession>A0ABT9ILW4</accession>
<name>A0ABT9ILW4_9MICC</name>
<evidence type="ECO:0000313" key="6">
    <source>
        <dbReference type="Proteomes" id="UP001232725"/>
    </source>
</evidence>
<dbReference type="Proteomes" id="UP001232725">
    <property type="component" value="Unassembled WGS sequence"/>
</dbReference>
<evidence type="ECO:0000313" key="5">
    <source>
        <dbReference type="EMBL" id="MDP5226584.1"/>
    </source>
</evidence>